<comment type="caution">
    <text evidence="2">The sequence shown here is derived from an EMBL/GenBank/DDBJ whole genome shotgun (WGS) entry which is preliminary data.</text>
</comment>
<feature type="compositionally biased region" description="Low complexity" evidence="1">
    <location>
        <begin position="111"/>
        <end position="121"/>
    </location>
</feature>
<accession>A0ABR4H3M4</accession>
<gene>
    <name evidence="2" type="ORF">BDW59DRAFT_168181</name>
</gene>
<feature type="region of interest" description="Disordered" evidence="1">
    <location>
        <begin position="1"/>
        <end position="121"/>
    </location>
</feature>
<feature type="compositionally biased region" description="Basic and acidic residues" evidence="1">
    <location>
        <begin position="1"/>
        <end position="18"/>
    </location>
</feature>
<dbReference type="EMBL" id="JBFXLS010000402">
    <property type="protein sequence ID" value="KAL2810052.1"/>
    <property type="molecule type" value="Genomic_DNA"/>
</dbReference>
<organism evidence="2 3">
    <name type="scientific">Aspergillus cavernicola</name>
    <dbReference type="NCBI Taxonomy" id="176166"/>
    <lineage>
        <taxon>Eukaryota</taxon>
        <taxon>Fungi</taxon>
        <taxon>Dikarya</taxon>
        <taxon>Ascomycota</taxon>
        <taxon>Pezizomycotina</taxon>
        <taxon>Eurotiomycetes</taxon>
        <taxon>Eurotiomycetidae</taxon>
        <taxon>Eurotiales</taxon>
        <taxon>Aspergillaceae</taxon>
        <taxon>Aspergillus</taxon>
        <taxon>Aspergillus subgen. Nidulantes</taxon>
    </lineage>
</organism>
<evidence type="ECO:0000313" key="3">
    <source>
        <dbReference type="Proteomes" id="UP001610335"/>
    </source>
</evidence>
<protein>
    <submittedName>
        <fullName evidence="2">Uncharacterized protein</fullName>
    </submittedName>
</protein>
<proteinExistence type="predicted"/>
<evidence type="ECO:0000256" key="1">
    <source>
        <dbReference type="SAM" id="MobiDB-lite"/>
    </source>
</evidence>
<feature type="compositionally biased region" description="Polar residues" evidence="1">
    <location>
        <begin position="47"/>
        <end position="67"/>
    </location>
</feature>
<evidence type="ECO:0000313" key="2">
    <source>
        <dbReference type="EMBL" id="KAL2810052.1"/>
    </source>
</evidence>
<sequence>MDRRGRRPDSLDLERGDNQSEGVPTPRRSARLAQTPLRDVHPALPNTPRQGNSPALPNTPRQSNSPALPSGGRLPPRQDAIDLTTPPASNLTTRTTPEEVEAESVPPPPSSSSSGSSNVTSIRELAKDATKISMLVV</sequence>
<dbReference type="Proteomes" id="UP001610335">
    <property type="component" value="Unassembled WGS sequence"/>
</dbReference>
<keyword evidence="3" id="KW-1185">Reference proteome</keyword>
<name>A0ABR4H3M4_9EURO</name>
<reference evidence="2 3" key="1">
    <citation type="submission" date="2024-07" db="EMBL/GenBank/DDBJ databases">
        <title>Section-level genome sequencing and comparative genomics of Aspergillus sections Usti and Cavernicolus.</title>
        <authorList>
            <consortium name="Lawrence Berkeley National Laboratory"/>
            <person name="Nybo J.L."/>
            <person name="Vesth T.C."/>
            <person name="Theobald S."/>
            <person name="Frisvad J.C."/>
            <person name="Larsen T.O."/>
            <person name="Kjaerboelling I."/>
            <person name="Rothschild-Mancinelli K."/>
            <person name="Lyhne E.K."/>
            <person name="Kogle M.E."/>
            <person name="Barry K."/>
            <person name="Clum A."/>
            <person name="Na H."/>
            <person name="Ledsgaard L."/>
            <person name="Lin J."/>
            <person name="Lipzen A."/>
            <person name="Kuo A."/>
            <person name="Riley R."/>
            <person name="Mondo S."/>
            <person name="LaButti K."/>
            <person name="Haridas S."/>
            <person name="Pangalinan J."/>
            <person name="Salamov A.A."/>
            <person name="Simmons B.A."/>
            <person name="Magnuson J.K."/>
            <person name="Chen J."/>
            <person name="Drula E."/>
            <person name="Henrissat B."/>
            <person name="Wiebenga A."/>
            <person name="Lubbers R.J."/>
            <person name="Gomes A.C."/>
            <person name="Makela M.R."/>
            <person name="Stajich J."/>
            <person name="Grigoriev I.V."/>
            <person name="Mortensen U.H."/>
            <person name="De vries R.P."/>
            <person name="Baker S.E."/>
            <person name="Andersen M.R."/>
        </authorList>
    </citation>
    <scope>NUCLEOTIDE SEQUENCE [LARGE SCALE GENOMIC DNA]</scope>
    <source>
        <strain evidence="2 3">CBS 600.67</strain>
    </source>
</reference>